<dbReference type="CDD" id="cd00093">
    <property type="entry name" value="HTH_XRE"/>
    <property type="match status" value="1"/>
</dbReference>
<keyword evidence="1" id="KW-0238">DNA-binding</keyword>
<comment type="caution">
    <text evidence="3">The sequence shown here is derived from an EMBL/GenBank/DDBJ whole genome shotgun (WGS) entry which is preliminary data.</text>
</comment>
<dbReference type="Proteomes" id="UP000321150">
    <property type="component" value="Unassembled WGS sequence"/>
</dbReference>
<dbReference type="CDD" id="cd06529">
    <property type="entry name" value="S24_LexA-like"/>
    <property type="match status" value="1"/>
</dbReference>
<dbReference type="Gene3D" id="2.10.109.10">
    <property type="entry name" value="Umud Fragment, subunit A"/>
    <property type="match status" value="1"/>
</dbReference>
<dbReference type="SUPFAM" id="SSF47413">
    <property type="entry name" value="lambda repressor-like DNA-binding domains"/>
    <property type="match status" value="1"/>
</dbReference>
<dbReference type="SUPFAM" id="SSF51306">
    <property type="entry name" value="LexA/Signal peptidase"/>
    <property type="match status" value="1"/>
</dbReference>
<organism evidence="3 4">
    <name type="scientific">Chryseobacterium lathyri</name>
    <dbReference type="NCBI Taxonomy" id="395933"/>
    <lineage>
        <taxon>Bacteria</taxon>
        <taxon>Pseudomonadati</taxon>
        <taxon>Bacteroidota</taxon>
        <taxon>Flavobacteriia</taxon>
        <taxon>Flavobacteriales</taxon>
        <taxon>Weeksellaceae</taxon>
        <taxon>Chryseobacterium group</taxon>
        <taxon>Chryseobacterium</taxon>
    </lineage>
</organism>
<dbReference type="InterPro" id="IPR001387">
    <property type="entry name" value="Cro/C1-type_HTH"/>
</dbReference>
<evidence type="ECO:0000313" key="4">
    <source>
        <dbReference type="Proteomes" id="UP000321150"/>
    </source>
</evidence>
<protein>
    <recommendedName>
        <fullName evidence="2">HTH cro/C1-type domain-containing protein</fullName>
    </recommendedName>
</protein>
<dbReference type="PANTHER" id="PTHR46558:SF14">
    <property type="entry name" value="HTH-TYPE TRANSCRIPTIONAL REGULATOR ANSR"/>
    <property type="match status" value="1"/>
</dbReference>
<dbReference type="AlphaFoldDB" id="A0A511Y7K6"/>
<dbReference type="RefSeq" id="WP_111959840.1">
    <property type="nucleotide sequence ID" value="NZ_BJYI01000003.1"/>
</dbReference>
<dbReference type="Pfam" id="PF01381">
    <property type="entry name" value="HTH_3"/>
    <property type="match status" value="1"/>
</dbReference>
<dbReference type="InterPro" id="IPR036286">
    <property type="entry name" value="LexA/Signal_pep-like_sf"/>
</dbReference>
<dbReference type="OrthoDB" id="3831186at2"/>
<dbReference type="PANTHER" id="PTHR46558">
    <property type="entry name" value="TRACRIPTIONAL REGULATORY PROTEIN-RELATED-RELATED"/>
    <property type="match status" value="1"/>
</dbReference>
<dbReference type="GO" id="GO:0003677">
    <property type="term" value="F:DNA binding"/>
    <property type="evidence" value="ECO:0007669"/>
    <property type="project" value="UniProtKB-KW"/>
</dbReference>
<dbReference type="Gene3D" id="1.10.260.40">
    <property type="entry name" value="lambda repressor-like DNA-binding domains"/>
    <property type="match status" value="1"/>
</dbReference>
<evidence type="ECO:0000259" key="2">
    <source>
        <dbReference type="PROSITE" id="PS50943"/>
    </source>
</evidence>
<proteinExistence type="predicted"/>
<dbReference type="SMART" id="SM00530">
    <property type="entry name" value="HTH_XRE"/>
    <property type="match status" value="1"/>
</dbReference>
<dbReference type="InterPro" id="IPR039418">
    <property type="entry name" value="LexA-like"/>
</dbReference>
<sequence>MSIFSDNMRYLRGQLKYSQQKVADSLSITRGRYGKYEDGATEPPIDILVKISRYYKISIDLLVSVDIRKYPLDDMIKLPDNRIVLPVKVDQAGENKIEIVPHKASMGYLNGYSDSEYIDSLQYMSLPFLRNGIYRAFPVGGDSMPPYNDKTHIVGKYIESKDDLKKGKTYLFITKEGMVYKRYVEQNEFGTFVKSDNSFYSPYEIEWSEVLEIWEYECSINRDELGLWNYGQPDVQAMFLSLKSDIQNLKQQLNNK</sequence>
<accession>A0A511Y7K6</accession>
<reference evidence="3 4" key="1">
    <citation type="submission" date="2019-07" db="EMBL/GenBank/DDBJ databases">
        <title>Whole genome shotgun sequence of Chryseobacterium lathyri NBRC 105250.</title>
        <authorList>
            <person name="Hosoyama A."/>
            <person name="Uohara A."/>
            <person name="Ohji S."/>
            <person name="Ichikawa N."/>
        </authorList>
    </citation>
    <scope>NUCLEOTIDE SEQUENCE [LARGE SCALE GENOMIC DNA]</scope>
    <source>
        <strain evidence="3 4">NBRC 105250</strain>
    </source>
</reference>
<evidence type="ECO:0000256" key="1">
    <source>
        <dbReference type="ARBA" id="ARBA00023125"/>
    </source>
</evidence>
<dbReference type="InterPro" id="IPR010982">
    <property type="entry name" value="Lambda_DNA-bd_dom_sf"/>
</dbReference>
<evidence type="ECO:0000313" key="3">
    <source>
        <dbReference type="EMBL" id="GEN71145.1"/>
    </source>
</evidence>
<name>A0A511Y7K6_9FLAO</name>
<dbReference type="PROSITE" id="PS50943">
    <property type="entry name" value="HTH_CROC1"/>
    <property type="match status" value="1"/>
</dbReference>
<dbReference type="EMBL" id="BJYI01000003">
    <property type="protein sequence ID" value="GEN71145.1"/>
    <property type="molecule type" value="Genomic_DNA"/>
</dbReference>
<gene>
    <name evidence="3" type="ORF">CLA01_12170</name>
</gene>
<feature type="domain" description="HTH cro/C1-type" evidence="2">
    <location>
        <begin position="8"/>
        <end position="62"/>
    </location>
</feature>